<organism evidence="1 2">
    <name type="scientific">Steinernema glaseri</name>
    <dbReference type="NCBI Taxonomy" id="37863"/>
    <lineage>
        <taxon>Eukaryota</taxon>
        <taxon>Metazoa</taxon>
        <taxon>Ecdysozoa</taxon>
        <taxon>Nematoda</taxon>
        <taxon>Chromadorea</taxon>
        <taxon>Rhabditida</taxon>
        <taxon>Tylenchina</taxon>
        <taxon>Panagrolaimomorpha</taxon>
        <taxon>Strongyloidoidea</taxon>
        <taxon>Steinernematidae</taxon>
        <taxon>Steinernema</taxon>
    </lineage>
</organism>
<proteinExistence type="predicted"/>
<sequence>MASLEIIFFSDCLGHHSHRNLIERLLQPLVKGEPKEKDSKSGYHADEVHIAGARNTQDPIWAIGSKHLSPGIFNDVTKGSLCKFHFVAMMWT</sequence>
<accession>A0A1I7YGI4</accession>
<dbReference type="Proteomes" id="UP000095287">
    <property type="component" value="Unplaced"/>
</dbReference>
<keyword evidence="1" id="KW-1185">Reference proteome</keyword>
<evidence type="ECO:0000313" key="1">
    <source>
        <dbReference type="Proteomes" id="UP000095287"/>
    </source>
</evidence>
<dbReference type="AlphaFoldDB" id="A0A1I7YGI4"/>
<protein>
    <submittedName>
        <fullName evidence="2">Uncharacterized protein</fullName>
    </submittedName>
</protein>
<name>A0A1I7YGI4_9BILA</name>
<dbReference type="WBParaSite" id="L893_g16185.t1">
    <property type="protein sequence ID" value="L893_g16185.t1"/>
    <property type="gene ID" value="L893_g16185"/>
</dbReference>
<evidence type="ECO:0000313" key="2">
    <source>
        <dbReference type="WBParaSite" id="L893_g16185.t1"/>
    </source>
</evidence>
<reference evidence="2" key="1">
    <citation type="submission" date="2016-11" db="UniProtKB">
        <authorList>
            <consortium name="WormBaseParasite"/>
        </authorList>
    </citation>
    <scope>IDENTIFICATION</scope>
</reference>